<dbReference type="PROSITE" id="PS50106">
    <property type="entry name" value="PDZ"/>
    <property type="match status" value="1"/>
</dbReference>
<keyword evidence="5" id="KW-1185">Reference proteome</keyword>
<dbReference type="PANTHER" id="PTHR46848:SF1">
    <property type="entry name" value="REGULATOR OF G-PROTEIN SIGNALING 3"/>
    <property type="match status" value="1"/>
</dbReference>
<feature type="region of interest" description="Disordered" evidence="1">
    <location>
        <begin position="1235"/>
        <end position="1276"/>
    </location>
</feature>
<comment type="caution">
    <text evidence="4">The sequence shown here is derived from an EMBL/GenBank/DDBJ whole genome shotgun (WGS) entry which is preliminary data.</text>
</comment>
<dbReference type="PANTHER" id="PTHR46848">
    <property type="entry name" value="REGULATOR OF G-PROTEIN SIGNALING 3"/>
    <property type="match status" value="1"/>
</dbReference>
<dbReference type="SUPFAM" id="SSF50156">
    <property type="entry name" value="PDZ domain-like"/>
    <property type="match status" value="1"/>
</dbReference>
<dbReference type="PROSITE" id="PS00018">
    <property type="entry name" value="EF_HAND_1"/>
    <property type="match status" value="1"/>
</dbReference>
<dbReference type="GO" id="GO:0005886">
    <property type="term" value="C:plasma membrane"/>
    <property type="evidence" value="ECO:0007669"/>
    <property type="project" value="TreeGrafter"/>
</dbReference>
<feature type="region of interest" description="Disordered" evidence="1">
    <location>
        <begin position="1530"/>
        <end position="1562"/>
    </location>
</feature>
<dbReference type="InterPro" id="IPR001478">
    <property type="entry name" value="PDZ"/>
</dbReference>
<sequence>MFGNSSSVETNEIMKSFDSNSDKAINNNEVAFSKKAQNQCDADENLFLRFLELDPPVTNNETPRSYTKGRTPFTITKKLTKGTELSYGFSIVWTHPPRIEKIESNSAAEKAGMLQGDYVIFIDKYNVVTMPELDILNLIRIQGNTLTLEIFRPKARQGSTKSKIFSPKIMSTRVSYTNQDISTDEESSVKPLNVKFSSAATVSNSNASIEMTKKRLKLPQVAGANSKESIQHQQNPESLRKRYLVQLMNREQHFVSAINFGLERFVHPLRDRKDVISINDHRTLFQNIDELMHLSEDILEQILQNDHDPQMHFASRVYLSKSMALCAAYKRYCSGLKRADCVLLNKSRSSDSDFLTFLNEPPIPKKRPDITTFIHRPLQHFRDILKILQLIASNCPVDSDENKNFSSVISELQAAYREITVNGLMEPLVEGRPLLSLQDLESRLVFTKCKPFSLVIPGRQWIFGSDLTRIDGRTVKQFWTLLFSDIMLFAKVSRDRVLFITDEPLPLTNIVDCIFNVKKKTTEFRLVVDPSGQTAKSPANVNCTPDLTRTPLKSVKKRAIILRAPSIELKAVWQNLLTRQISIVNSTLGSQLSSPLESPDIMVSNLNLNDVNMGASSMVATSSKMCSIESIQQPPQRRQQSNQQNKEDSNNNNSNMKTHSSGKTKERMQNLVEERSRESSPKMARQLENFIDEKCSMLSKSGVSKEGSVHLAQWIKGQFNNKDSIPEFEDEGDGNQDWSAEEVEKRSKELRLMHEVKRIEENPSEDEQLSTSKSTSDSQITVRSSPINNNNSRSDSLSICRQCHKFCKKKLRMTNDSNNNQLSQSKRDETPTTCNSSNTTIKEEISADTLTDEGQEIRASQTMVTIKKCTSPDIAEMALKTSQSSPSALQTAAAKSSKKVNIAEQKKEKTMANGICKCECKPKDFEKTTLSPDEVKHEIVKILSDVDQITNRMSIYTDSSSRSSDSYLSYSSIRAKTLLSKYSFLYNNNHMIAATKTQPLNIIKETMIGAQQPQQENKTATSSITTTTAAEEGTVKTVNSSKKEISLVSTNDENISLMLTDLTQSTPITTSIVPAISINPPTPDPKTQHNSQFNLTKDLEITKVNSISIKTESSFDSVDDEEEPPYIKLKTSLRRFGTMSSLERLPSEDTDEKTLNSSDDDSIEELKMNTQLAKDLRDSGENSQLKTWTSRAGSFLEESKAFIDKYLGRTDDYIYLKSDSKDVSNDFDEYETIEGEATSGEEVWGTPSSGGENDEMHMFNNGDGNQTSPKSSSGDEDTEIMMDELLMAPMMTASNIRGLLPRRRLEPLFEEDTDSCDSNNENSLLKNNEGEEIEKNIEKYPSSPTSIDSDQTTPSIDDEMNMNMDEMMSPTTRLAQQDVMSPLEDLEMDEMEVMMSEEEETPKTTTPVETFGSVADKSGAYALYSQIERKEFRNHIGAVEEIRQDQTVVDQVATTSSTQVPSTFRTPRSLEMRLAMNNDILGDEDLINYVPGPNLTSILGHDLSSYHRVMGRDIIMNRIMDRRDISLPSLNSYSQNERKNDQPSSYSQQKNSKMDTPILNRKTKQRIWNNSGFVQKEEKTALSDLEKLARREKIYCMSQHQSTDTEATSSSSTKANKLFKLLRRNSENTAGRRKEHNYSSGDESTSTHSGQSSLINNNSKENDKALILNRRFFKQLTKRRSNTLSDFSSK</sequence>
<feature type="domain" description="DH" evidence="2">
    <location>
        <begin position="239"/>
        <end position="422"/>
    </location>
</feature>
<dbReference type="GO" id="GO:0005634">
    <property type="term" value="C:nucleus"/>
    <property type="evidence" value="ECO:0007669"/>
    <property type="project" value="TreeGrafter"/>
</dbReference>
<dbReference type="SUPFAM" id="SSF48065">
    <property type="entry name" value="DBL homology domain (DH-domain)"/>
    <property type="match status" value="1"/>
</dbReference>
<feature type="compositionally biased region" description="Basic and acidic residues" evidence="1">
    <location>
        <begin position="742"/>
        <end position="761"/>
    </location>
</feature>
<feature type="compositionally biased region" description="Low complexity" evidence="1">
    <location>
        <begin position="632"/>
        <end position="655"/>
    </location>
</feature>
<reference evidence="4" key="1">
    <citation type="submission" date="2021-03" db="EMBL/GenBank/DDBJ databases">
        <title>Chromosome level genome of the anhydrobiotic midge Polypedilum vanderplanki.</title>
        <authorList>
            <person name="Yoshida Y."/>
            <person name="Kikawada T."/>
            <person name="Gusev O."/>
        </authorList>
    </citation>
    <scope>NUCLEOTIDE SEQUENCE</scope>
    <source>
        <strain evidence="4">NIAS01</strain>
        <tissue evidence="4">Whole body or cell culture</tissue>
    </source>
</reference>
<proteinExistence type="predicted"/>
<evidence type="ECO:0000259" key="2">
    <source>
        <dbReference type="PROSITE" id="PS50010"/>
    </source>
</evidence>
<dbReference type="InterPro" id="IPR000219">
    <property type="entry name" value="DH_dom"/>
</dbReference>
<dbReference type="EMBL" id="JADBJN010000003">
    <property type="protein sequence ID" value="KAG5674024.1"/>
    <property type="molecule type" value="Genomic_DNA"/>
</dbReference>
<feature type="compositionally biased region" description="Polar residues" evidence="1">
    <location>
        <begin position="1262"/>
        <end position="1272"/>
    </location>
</feature>
<dbReference type="GO" id="GO:0005085">
    <property type="term" value="F:guanyl-nucleotide exchange factor activity"/>
    <property type="evidence" value="ECO:0007669"/>
    <property type="project" value="InterPro"/>
</dbReference>
<feature type="region of interest" description="Disordered" evidence="1">
    <location>
        <begin position="1621"/>
        <end position="1661"/>
    </location>
</feature>
<name>A0A9J6BWF6_POLVA</name>
<feature type="compositionally biased region" description="Basic and acidic residues" evidence="1">
    <location>
        <begin position="663"/>
        <end position="680"/>
    </location>
</feature>
<gene>
    <name evidence="4" type="ORF">PVAND_004015</name>
</gene>
<feature type="compositionally biased region" description="Low complexity" evidence="1">
    <location>
        <begin position="784"/>
        <end position="795"/>
    </location>
</feature>
<evidence type="ECO:0000256" key="1">
    <source>
        <dbReference type="SAM" id="MobiDB-lite"/>
    </source>
</evidence>
<accession>A0A9J6BWF6</accession>
<dbReference type="SUPFAM" id="SSF50729">
    <property type="entry name" value="PH domain-like"/>
    <property type="match status" value="1"/>
</dbReference>
<dbReference type="InterPro" id="IPR036034">
    <property type="entry name" value="PDZ_sf"/>
</dbReference>
<feature type="compositionally biased region" description="Polar residues" evidence="1">
    <location>
        <begin position="1638"/>
        <end position="1659"/>
    </location>
</feature>
<dbReference type="PROSITE" id="PS50010">
    <property type="entry name" value="DH_2"/>
    <property type="match status" value="1"/>
</dbReference>
<feature type="compositionally biased region" description="Polar residues" evidence="1">
    <location>
        <begin position="1542"/>
        <end position="1551"/>
    </location>
</feature>
<dbReference type="InterPro" id="IPR011993">
    <property type="entry name" value="PH-like_dom_sf"/>
</dbReference>
<feature type="region of interest" description="Disordered" evidence="1">
    <location>
        <begin position="722"/>
        <end position="795"/>
    </location>
</feature>
<dbReference type="Gene3D" id="2.30.29.30">
    <property type="entry name" value="Pleckstrin-homology domain (PH domain)/Phosphotyrosine-binding domain (PTB)"/>
    <property type="match status" value="1"/>
</dbReference>
<feature type="compositionally biased region" description="Polar residues" evidence="1">
    <location>
        <begin position="815"/>
        <end position="824"/>
    </location>
</feature>
<dbReference type="Pfam" id="PF00621">
    <property type="entry name" value="RhoGEF"/>
    <property type="match status" value="1"/>
</dbReference>
<dbReference type="Gene3D" id="2.30.42.10">
    <property type="match status" value="1"/>
</dbReference>
<dbReference type="OrthoDB" id="410721at2759"/>
<evidence type="ECO:0000313" key="4">
    <source>
        <dbReference type="EMBL" id="KAG5674024.1"/>
    </source>
</evidence>
<protein>
    <submittedName>
        <fullName evidence="4">Uncharacterized protein</fullName>
    </submittedName>
</protein>
<dbReference type="InterPro" id="IPR035899">
    <property type="entry name" value="DBL_dom_sf"/>
</dbReference>
<feature type="region of interest" description="Disordered" evidence="1">
    <location>
        <begin position="815"/>
        <end position="838"/>
    </location>
</feature>
<evidence type="ECO:0000313" key="5">
    <source>
        <dbReference type="Proteomes" id="UP001107558"/>
    </source>
</evidence>
<dbReference type="InterPro" id="IPR018247">
    <property type="entry name" value="EF_Hand_1_Ca_BS"/>
</dbReference>
<evidence type="ECO:0000259" key="3">
    <source>
        <dbReference type="PROSITE" id="PS50106"/>
    </source>
</evidence>
<feature type="region of interest" description="Disordered" evidence="1">
    <location>
        <begin position="624"/>
        <end position="684"/>
    </location>
</feature>
<dbReference type="SMART" id="SM00228">
    <property type="entry name" value="PDZ"/>
    <property type="match status" value="1"/>
</dbReference>
<dbReference type="Proteomes" id="UP001107558">
    <property type="component" value="Chromosome 3"/>
</dbReference>
<feature type="compositionally biased region" description="Polar residues" evidence="1">
    <location>
        <begin position="769"/>
        <end position="783"/>
    </location>
</feature>
<organism evidence="4 5">
    <name type="scientific">Polypedilum vanderplanki</name>
    <name type="common">Sleeping chironomid midge</name>
    <dbReference type="NCBI Taxonomy" id="319348"/>
    <lineage>
        <taxon>Eukaryota</taxon>
        <taxon>Metazoa</taxon>
        <taxon>Ecdysozoa</taxon>
        <taxon>Arthropoda</taxon>
        <taxon>Hexapoda</taxon>
        <taxon>Insecta</taxon>
        <taxon>Pterygota</taxon>
        <taxon>Neoptera</taxon>
        <taxon>Endopterygota</taxon>
        <taxon>Diptera</taxon>
        <taxon>Nematocera</taxon>
        <taxon>Chironomoidea</taxon>
        <taxon>Chironomidae</taxon>
        <taxon>Chironominae</taxon>
        <taxon>Polypedilum</taxon>
        <taxon>Polypedilum</taxon>
    </lineage>
</organism>
<feature type="domain" description="PDZ" evidence="3">
    <location>
        <begin position="76"/>
        <end position="154"/>
    </location>
</feature>
<dbReference type="Gene3D" id="1.20.900.10">
    <property type="entry name" value="Dbl homology (DH) domain"/>
    <property type="match status" value="1"/>
</dbReference>